<comment type="caution">
    <text evidence="2">The sequence shown here is derived from an EMBL/GenBank/DDBJ whole genome shotgun (WGS) entry which is preliminary data.</text>
</comment>
<sequence length="145" mass="15992">MFHKIAIFALRSLSFLPFSSSFSSIPSNPPFGPRSTGAWGYGIWMHTPAGSPQFTLSFTTFVSCEEGPSLFERAGLLCCEGINSVLYYPSASGYPFLVSPNLPASPRCSRSSRRELFPRNKVGSVEYQSSTFHLFLTASTWNKSL</sequence>
<dbReference type="EMBL" id="MSFN02000003">
    <property type="protein sequence ID" value="PTU22139.1"/>
    <property type="molecule type" value="Genomic_DNA"/>
</dbReference>
<evidence type="ECO:0000313" key="3">
    <source>
        <dbReference type="Proteomes" id="UP000244073"/>
    </source>
</evidence>
<dbReference type="VEuPathDB" id="FungiDB:P175DRAFT_0500988"/>
<dbReference type="AlphaFoldDB" id="A0A2T5M0T5"/>
<protein>
    <recommendedName>
        <fullName evidence="4">Secreted protein</fullName>
    </recommendedName>
</protein>
<gene>
    <name evidence="2" type="ORF">P175DRAFT_0500988</name>
</gene>
<organism evidence="2 3">
    <name type="scientific">Aspergillus ochraceoroseus IBT 24754</name>
    <dbReference type="NCBI Taxonomy" id="1392256"/>
    <lineage>
        <taxon>Eukaryota</taxon>
        <taxon>Fungi</taxon>
        <taxon>Dikarya</taxon>
        <taxon>Ascomycota</taxon>
        <taxon>Pezizomycotina</taxon>
        <taxon>Eurotiomycetes</taxon>
        <taxon>Eurotiomycetidae</taxon>
        <taxon>Eurotiales</taxon>
        <taxon>Aspergillaceae</taxon>
        <taxon>Aspergillus</taxon>
        <taxon>Aspergillus subgen. Nidulantes</taxon>
    </lineage>
</organism>
<evidence type="ECO:0000256" key="1">
    <source>
        <dbReference type="SAM" id="SignalP"/>
    </source>
</evidence>
<evidence type="ECO:0008006" key="4">
    <source>
        <dbReference type="Google" id="ProtNLM"/>
    </source>
</evidence>
<dbReference type="GeneID" id="63813949"/>
<keyword evidence="1" id="KW-0732">Signal</keyword>
<name>A0A2T5M0T5_9EURO</name>
<proteinExistence type="predicted"/>
<accession>A0A2T5M0T5</accession>
<dbReference type="Proteomes" id="UP000244073">
    <property type="component" value="Unassembled WGS sequence"/>
</dbReference>
<reference evidence="2 3" key="1">
    <citation type="journal article" date="2018" name="Proc. Natl. Acad. Sci. U.S.A.">
        <title>Linking secondary metabolites to gene clusters through genome sequencing of six diverse Aspergillus species.</title>
        <authorList>
            <person name="Kaerboelling I."/>
            <person name="Vesth T.C."/>
            <person name="Frisvad J.C."/>
            <person name="Nybo J.L."/>
            <person name="Theobald S."/>
            <person name="Kuo A."/>
            <person name="Bowyer P."/>
            <person name="Matsuda Y."/>
            <person name="Mondo S."/>
            <person name="Lyhne E.K."/>
            <person name="Kogle M.E."/>
            <person name="Clum A."/>
            <person name="Lipzen A."/>
            <person name="Salamov A."/>
            <person name="Ngan C.Y."/>
            <person name="Daum C."/>
            <person name="Chiniquy J."/>
            <person name="Barry K."/>
            <person name="LaButti K."/>
            <person name="Haridas S."/>
            <person name="Simmons B.A."/>
            <person name="Magnuson J.K."/>
            <person name="Mortensen U.H."/>
            <person name="Larsen T.O."/>
            <person name="Grigoriev I.V."/>
            <person name="Baker S.E."/>
            <person name="Andersen M.R."/>
        </authorList>
    </citation>
    <scope>NUCLEOTIDE SEQUENCE [LARGE SCALE GENOMIC DNA]</scope>
    <source>
        <strain evidence="2 3">IBT 24754</strain>
    </source>
</reference>
<dbReference type="RefSeq" id="XP_040753531.1">
    <property type="nucleotide sequence ID" value="XM_040897067.1"/>
</dbReference>
<feature type="signal peptide" evidence="1">
    <location>
        <begin position="1"/>
        <end position="21"/>
    </location>
</feature>
<evidence type="ECO:0000313" key="2">
    <source>
        <dbReference type="EMBL" id="PTU22139.1"/>
    </source>
</evidence>
<feature type="chain" id="PRO_5015488775" description="Secreted protein" evidence="1">
    <location>
        <begin position="22"/>
        <end position="145"/>
    </location>
</feature>